<protein>
    <submittedName>
        <fullName evidence="1">Uncharacterized protein</fullName>
    </submittedName>
</protein>
<reference evidence="1" key="1">
    <citation type="journal article" date="2015" name="Nature">
        <title>Complex archaea that bridge the gap between prokaryotes and eukaryotes.</title>
        <authorList>
            <person name="Spang A."/>
            <person name="Saw J.H."/>
            <person name="Jorgensen S.L."/>
            <person name="Zaremba-Niedzwiedzka K."/>
            <person name="Martijn J."/>
            <person name="Lind A.E."/>
            <person name="van Eijk R."/>
            <person name="Schleper C."/>
            <person name="Guy L."/>
            <person name="Ettema T.J."/>
        </authorList>
    </citation>
    <scope>NUCLEOTIDE SEQUENCE</scope>
</reference>
<name>A0A0F8YMS0_9ZZZZ</name>
<proteinExistence type="predicted"/>
<comment type="caution">
    <text evidence="1">The sequence shown here is derived from an EMBL/GenBank/DDBJ whole genome shotgun (WGS) entry which is preliminary data.</text>
</comment>
<organism evidence="1">
    <name type="scientific">marine sediment metagenome</name>
    <dbReference type="NCBI Taxonomy" id="412755"/>
    <lineage>
        <taxon>unclassified sequences</taxon>
        <taxon>metagenomes</taxon>
        <taxon>ecological metagenomes</taxon>
    </lineage>
</organism>
<dbReference type="EMBL" id="LAZR01052564">
    <property type="protein sequence ID" value="KKK82672.1"/>
    <property type="molecule type" value="Genomic_DNA"/>
</dbReference>
<sequence length="114" mass="13388">MEAERIAPAEDFAGLIAVVIQSWEPQQSKRSKKMFGKAKLSNGDFVYFGNEISFRRLGEQIRMTYPKVHLESPEEILDFLRDRRLPIVLERRPMQALRDDIWFWAYSVPKTKGD</sequence>
<accession>A0A0F8YMS0</accession>
<evidence type="ECO:0000313" key="1">
    <source>
        <dbReference type="EMBL" id="KKK82672.1"/>
    </source>
</evidence>
<dbReference type="AlphaFoldDB" id="A0A0F8YMS0"/>
<gene>
    <name evidence="1" type="ORF">LCGC14_2801040</name>
</gene>